<gene>
    <name evidence="1" type="ORF">SDC9_49525</name>
</gene>
<comment type="caution">
    <text evidence="1">The sequence shown here is derived from an EMBL/GenBank/DDBJ whole genome shotgun (WGS) entry which is preliminary data.</text>
</comment>
<dbReference type="EMBL" id="VSSQ01000938">
    <property type="protein sequence ID" value="MPM03260.1"/>
    <property type="molecule type" value="Genomic_DNA"/>
</dbReference>
<proteinExistence type="predicted"/>
<dbReference type="AlphaFoldDB" id="A0A644WHM1"/>
<organism evidence="1">
    <name type="scientific">bioreactor metagenome</name>
    <dbReference type="NCBI Taxonomy" id="1076179"/>
    <lineage>
        <taxon>unclassified sequences</taxon>
        <taxon>metagenomes</taxon>
        <taxon>ecological metagenomes</taxon>
    </lineage>
</organism>
<evidence type="ECO:0000313" key="1">
    <source>
        <dbReference type="EMBL" id="MPM03260.1"/>
    </source>
</evidence>
<protein>
    <submittedName>
        <fullName evidence="1">Uncharacterized protein</fullName>
    </submittedName>
</protein>
<reference evidence="1" key="1">
    <citation type="submission" date="2019-08" db="EMBL/GenBank/DDBJ databases">
        <authorList>
            <person name="Kucharzyk K."/>
            <person name="Murdoch R.W."/>
            <person name="Higgins S."/>
            <person name="Loffler F."/>
        </authorList>
    </citation>
    <scope>NUCLEOTIDE SEQUENCE</scope>
</reference>
<accession>A0A644WHM1</accession>
<sequence>MLFIDDNDYIKKKFEAITGKVMSAFVKVTFDIRHSSKKGACIKKLPLTVT</sequence>
<name>A0A644WHM1_9ZZZZ</name>